<dbReference type="EMBL" id="OIVN01000703">
    <property type="protein sequence ID" value="SPC84352.1"/>
    <property type="molecule type" value="Genomic_DNA"/>
</dbReference>
<proteinExistence type="predicted"/>
<accession>A0A2N9FAX5</accession>
<gene>
    <name evidence="2" type="ORF">FSB_LOCUS12234</name>
</gene>
<feature type="compositionally biased region" description="Basic and acidic residues" evidence="1">
    <location>
        <begin position="82"/>
        <end position="91"/>
    </location>
</feature>
<dbReference type="PANTHER" id="PTHR34268">
    <property type="entry name" value="OS01G0321850 PROTEIN"/>
    <property type="match status" value="1"/>
</dbReference>
<dbReference type="PANTHER" id="PTHR34268:SF8">
    <property type="entry name" value="FAE DOMAIN-CONTAINING PROTEIN"/>
    <property type="match status" value="1"/>
</dbReference>
<protein>
    <submittedName>
        <fullName evidence="2">Uncharacterized protein</fullName>
    </submittedName>
</protein>
<name>A0A2N9FAX5_FAGSY</name>
<sequence length="91" mass="9975">MMMESGLGHMLMKVGMFVLVQALVYLILSKSSSIFSKTTKRSFSFKPPRSVTINRILAAVSDMPAAGELSPSPRDLQSPIHDNSRGHDHTS</sequence>
<reference evidence="2" key="1">
    <citation type="submission" date="2018-02" db="EMBL/GenBank/DDBJ databases">
        <authorList>
            <person name="Cohen D.B."/>
            <person name="Kent A.D."/>
        </authorList>
    </citation>
    <scope>NUCLEOTIDE SEQUENCE</scope>
</reference>
<dbReference type="AlphaFoldDB" id="A0A2N9FAX5"/>
<evidence type="ECO:0000256" key="1">
    <source>
        <dbReference type="SAM" id="MobiDB-lite"/>
    </source>
</evidence>
<organism evidence="2">
    <name type="scientific">Fagus sylvatica</name>
    <name type="common">Beechnut</name>
    <dbReference type="NCBI Taxonomy" id="28930"/>
    <lineage>
        <taxon>Eukaryota</taxon>
        <taxon>Viridiplantae</taxon>
        <taxon>Streptophyta</taxon>
        <taxon>Embryophyta</taxon>
        <taxon>Tracheophyta</taxon>
        <taxon>Spermatophyta</taxon>
        <taxon>Magnoliopsida</taxon>
        <taxon>eudicotyledons</taxon>
        <taxon>Gunneridae</taxon>
        <taxon>Pentapetalae</taxon>
        <taxon>rosids</taxon>
        <taxon>fabids</taxon>
        <taxon>Fagales</taxon>
        <taxon>Fagaceae</taxon>
        <taxon>Fagus</taxon>
    </lineage>
</organism>
<evidence type="ECO:0000313" key="2">
    <source>
        <dbReference type="EMBL" id="SPC84352.1"/>
    </source>
</evidence>
<feature type="region of interest" description="Disordered" evidence="1">
    <location>
        <begin position="65"/>
        <end position="91"/>
    </location>
</feature>